<evidence type="ECO:0000313" key="2">
    <source>
        <dbReference type="Proteomes" id="UP001153678"/>
    </source>
</evidence>
<sequence>DDNFTHMPVKIAIELERQLNTSKNSRSNEENIESETVSLVRSIETKNIEHETEKEISQINDNSILIPCAIIDHIDSNIKKCGSTNKLYRLWQLVRT</sequence>
<feature type="non-terminal residue" evidence="1">
    <location>
        <position position="1"/>
    </location>
</feature>
<dbReference type="Proteomes" id="UP001153678">
    <property type="component" value="Unassembled WGS sequence"/>
</dbReference>
<dbReference type="EMBL" id="CAMKVN010000002">
    <property type="protein sequence ID" value="CAI2161357.1"/>
    <property type="molecule type" value="Genomic_DNA"/>
</dbReference>
<accession>A0A9W4SAJ3</accession>
<reference evidence="1" key="1">
    <citation type="submission" date="2022-08" db="EMBL/GenBank/DDBJ databases">
        <authorList>
            <person name="Kallberg Y."/>
            <person name="Tangrot J."/>
            <person name="Rosling A."/>
        </authorList>
    </citation>
    <scope>NUCLEOTIDE SEQUENCE</scope>
    <source>
        <strain evidence="1">Wild A</strain>
    </source>
</reference>
<keyword evidence="2" id="KW-1185">Reference proteome</keyword>
<protein>
    <submittedName>
        <fullName evidence="1">8978_t:CDS:1</fullName>
    </submittedName>
</protein>
<name>A0A9W4SAJ3_9GLOM</name>
<evidence type="ECO:0000313" key="1">
    <source>
        <dbReference type="EMBL" id="CAI2161357.1"/>
    </source>
</evidence>
<organism evidence="1 2">
    <name type="scientific">Funneliformis geosporum</name>
    <dbReference type="NCBI Taxonomy" id="1117311"/>
    <lineage>
        <taxon>Eukaryota</taxon>
        <taxon>Fungi</taxon>
        <taxon>Fungi incertae sedis</taxon>
        <taxon>Mucoromycota</taxon>
        <taxon>Glomeromycotina</taxon>
        <taxon>Glomeromycetes</taxon>
        <taxon>Glomerales</taxon>
        <taxon>Glomeraceae</taxon>
        <taxon>Funneliformis</taxon>
    </lineage>
</organism>
<dbReference type="AlphaFoldDB" id="A0A9W4SAJ3"/>
<proteinExistence type="predicted"/>
<gene>
    <name evidence="1" type="ORF">FWILDA_LOCUS17</name>
</gene>
<comment type="caution">
    <text evidence="1">The sequence shown here is derived from an EMBL/GenBank/DDBJ whole genome shotgun (WGS) entry which is preliminary data.</text>
</comment>